<dbReference type="EMBL" id="MVBO01000045">
    <property type="protein sequence ID" value="OZJ04323.1"/>
    <property type="molecule type" value="Genomic_DNA"/>
</dbReference>
<keyword evidence="3" id="KW-1185">Reference proteome</keyword>
<gene>
    <name evidence="2" type="ORF">BZG36_03153</name>
</gene>
<dbReference type="Proteomes" id="UP000242875">
    <property type="component" value="Unassembled WGS sequence"/>
</dbReference>
<keyword evidence="1" id="KW-1133">Transmembrane helix</keyword>
<keyword evidence="1" id="KW-0472">Membrane</keyword>
<reference evidence="2 3" key="1">
    <citation type="journal article" date="2017" name="Mycologia">
        <title>Bifiguratus adelaidae, gen. et sp. nov., a new member of Mucoromycotina in endophytic and soil-dwelling habitats.</title>
        <authorList>
            <person name="Torres-Cruz T.J."/>
            <person name="Billingsley Tobias T.L."/>
            <person name="Almatruk M."/>
            <person name="Hesse C."/>
            <person name="Kuske C.R."/>
            <person name="Desiro A."/>
            <person name="Benucci G.M."/>
            <person name="Bonito G."/>
            <person name="Stajich J.E."/>
            <person name="Dunlap C."/>
            <person name="Arnold A.E."/>
            <person name="Porras-Alfaro A."/>
        </authorList>
    </citation>
    <scope>NUCLEOTIDE SEQUENCE [LARGE SCALE GENOMIC DNA]</scope>
    <source>
        <strain evidence="2 3">AZ0501</strain>
    </source>
</reference>
<protein>
    <submittedName>
        <fullName evidence="2">Uncharacterized protein</fullName>
    </submittedName>
</protein>
<evidence type="ECO:0000256" key="1">
    <source>
        <dbReference type="SAM" id="Phobius"/>
    </source>
</evidence>
<dbReference type="AlphaFoldDB" id="A0A261Y156"/>
<accession>A0A261Y156</accession>
<organism evidence="2 3">
    <name type="scientific">Bifiguratus adelaidae</name>
    <dbReference type="NCBI Taxonomy" id="1938954"/>
    <lineage>
        <taxon>Eukaryota</taxon>
        <taxon>Fungi</taxon>
        <taxon>Fungi incertae sedis</taxon>
        <taxon>Mucoromycota</taxon>
        <taxon>Mucoromycotina</taxon>
        <taxon>Endogonomycetes</taxon>
        <taxon>Endogonales</taxon>
        <taxon>Endogonales incertae sedis</taxon>
        <taxon>Bifiguratus</taxon>
    </lineage>
</organism>
<comment type="caution">
    <text evidence="2">The sequence shown here is derived from an EMBL/GenBank/DDBJ whole genome shotgun (WGS) entry which is preliminary data.</text>
</comment>
<feature type="transmembrane region" description="Helical" evidence="1">
    <location>
        <begin position="60"/>
        <end position="80"/>
    </location>
</feature>
<keyword evidence="1" id="KW-0812">Transmembrane</keyword>
<sequence>MTDVFRAYHRIVAHVPFFDLTSLSTWTDTILPTSQHLYNTLAQLIHSSGFRDGTSTERDVMLVFGALLFSYMAFSLLMGVVRGMTRLIWSVFKLTMLVALAWWLLTSWIDPDGSLGQRTTGTGYGEEMRRVRPRGARVMRGHRDW</sequence>
<proteinExistence type="predicted"/>
<evidence type="ECO:0000313" key="2">
    <source>
        <dbReference type="EMBL" id="OZJ04323.1"/>
    </source>
</evidence>
<name>A0A261Y156_9FUNG</name>
<feature type="transmembrane region" description="Helical" evidence="1">
    <location>
        <begin position="87"/>
        <end position="105"/>
    </location>
</feature>
<evidence type="ECO:0000313" key="3">
    <source>
        <dbReference type="Proteomes" id="UP000242875"/>
    </source>
</evidence>